<feature type="transmembrane region" description="Helical" evidence="15">
    <location>
        <begin position="476"/>
        <end position="498"/>
    </location>
</feature>
<keyword evidence="14" id="KW-0460">Magnesium</keyword>
<dbReference type="GO" id="GO:0015093">
    <property type="term" value="F:ferrous iron transmembrane transporter activity"/>
    <property type="evidence" value="ECO:0007669"/>
    <property type="project" value="UniProtKB-UniRule"/>
</dbReference>
<keyword evidence="8 15" id="KW-0408">Iron</keyword>
<feature type="binding site" evidence="14">
    <location>
        <position position="19"/>
    </location>
    <ligand>
        <name>Mg(2+)</name>
        <dbReference type="ChEBI" id="CHEBI:18420"/>
        <label>2</label>
    </ligand>
</feature>
<dbReference type="GO" id="GO:0046872">
    <property type="term" value="F:metal ion binding"/>
    <property type="evidence" value="ECO:0007669"/>
    <property type="project" value="UniProtKB-KW"/>
</dbReference>
<keyword evidence="18" id="KW-1185">Reference proteome</keyword>
<keyword evidence="4 15" id="KW-0410">Iron transport</keyword>
<dbReference type="InterPro" id="IPR011642">
    <property type="entry name" value="Gate_dom"/>
</dbReference>
<keyword evidence="2 15" id="KW-0813">Transport</keyword>
<dbReference type="PATRIC" id="fig|1623450.3.peg.284"/>
<dbReference type="PROSITE" id="PS51711">
    <property type="entry name" value="G_FEOB"/>
    <property type="match status" value="1"/>
</dbReference>
<evidence type="ECO:0000256" key="11">
    <source>
        <dbReference type="ARBA" id="ARBA00023136"/>
    </source>
</evidence>
<evidence type="ECO:0000256" key="6">
    <source>
        <dbReference type="ARBA" id="ARBA00022741"/>
    </source>
</evidence>
<feature type="transmembrane region" description="Helical" evidence="15">
    <location>
        <begin position="304"/>
        <end position="325"/>
    </location>
</feature>
<evidence type="ECO:0000256" key="4">
    <source>
        <dbReference type="ARBA" id="ARBA00022496"/>
    </source>
</evidence>
<evidence type="ECO:0000313" key="17">
    <source>
        <dbReference type="EMBL" id="AKO65449.1"/>
    </source>
</evidence>
<organism evidence="17 18">
    <name type="scientific">Methylophilales bacterium MBRS-H7</name>
    <dbReference type="NCBI Taxonomy" id="1623450"/>
    <lineage>
        <taxon>Bacteria</taxon>
        <taxon>Pseudomonadati</taxon>
        <taxon>Pseudomonadota</taxon>
        <taxon>Betaproteobacteria</taxon>
        <taxon>Nitrosomonadales</taxon>
        <taxon>OM43 clade</taxon>
    </lineage>
</organism>
<evidence type="ECO:0000256" key="3">
    <source>
        <dbReference type="ARBA" id="ARBA00022475"/>
    </source>
</evidence>
<dbReference type="SUPFAM" id="SSF52540">
    <property type="entry name" value="P-loop containing nucleoside triphosphate hydrolases"/>
    <property type="match status" value="1"/>
</dbReference>
<feature type="binding site" evidence="13">
    <location>
        <begin position="114"/>
        <end position="117"/>
    </location>
    <ligand>
        <name>GTP</name>
        <dbReference type="ChEBI" id="CHEBI:37565"/>
        <label>1</label>
    </ligand>
</feature>
<dbReference type="OrthoDB" id="9809127at2"/>
<dbReference type="InterPro" id="IPR006073">
    <property type="entry name" value="GTP-bd"/>
</dbReference>
<sequence length="574" mass="64983">MKKIALIGMPNSGKSTFFNSISGASARIANWSGVTVDIESVRTFIFGEIVELIDLPGIYSLHSGSDDEVVVHEFLKNNQIDEIFFILNSTQIDRQIVLATELLNMGFNLRILCNMHDDAKKNGIKIHFEKLQNRLQVPIHPISAKFKEGYEFLSKKQELKKTKEKPKKFSESEIKNYVSFPKTLDTSTTEKLDKFFLHPYLGLPIFFITLFFLFQIIYGVAEPIQDFLGGVFDYFGDLLQSNLNPWLPNLLSSFIYDGIYLGITTVLTFVPVIIIFFLMMSFIENSGYLSRAAFVMDRMMEKMGLDGRSFVMILFGFGCNVPALMGTKIMSSKSIRYLSMLIIPFSLCSARLQVFLFFTAIFFEPRIGGLVLFLMYIISFLLILLTAIIFKKNQADNESVLIEMPAYQLPTLRQNILTATHEVKHFLTRASKFILGGVIVVWLLTNTYISPELSVADSIGKALNPIFDPIGINDKLIIALIFGFIAKEIVIGALAVIFSGNDSTLPDLLFNYITWQQAISFMIFTLIYTPCLSTIAVIKNQSKSKKLVLTSLIWSLLLAWVISFVSYQSLLFLY</sequence>
<feature type="binding site" evidence="13">
    <location>
        <begin position="33"/>
        <end position="37"/>
    </location>
    <ligand>
        <name>GTP</name>
        <dbReference type="ChEBI" id="CHEBI:37565"/>
        <label>1</label>
    </ligand>
</feature>
<evidence type="ECO:0000256" key="9">
    <source>
        <dbReference type="ARBA" id="ARBA00023065"/>
    </source>
</evidence>
<dbReference type="AlphaFoldDB" id="A0A0H4IY30"/>
<comment type="similarity">
    <text evidence="15">Belongs to the TRAFAC class TrmE-Era-EngA-EngB-Septin-like GTPase superfamily. FeoB GTPase (TC 9.A.8) family.</text>
</comment>
<dbReference type="GO" id="GO:0005886">
    <property type="term" value="C:plasma membrane"/>
    <property type="evidence" value="ECO:0007669"/>
    <property type="project" value="UniProtKB-SubCell"/>
</dbReference>
<keyword evidence="7 15" id="KW-1133">Transmembrane helix</keyword>
<gene>
    <name evidence="17" type="ORF">VI33_01430</name>
</gene>
<dbReference type="Pfam" id="PF07664">
    <property type="entry name" value="FeoB_C"/>
    <property type="match status" value="1"/>
</dbReference>
<name>A0A0H4IY30_9PROT</name>
<comment type="subcellular location">
    <subcellularLocation>
        <location evidence="15">Cell inner membrane</location>
        <topology evidence="15">Multi-pass membrane protein</topology>
    </subcellularLocation>
    <subcellularLocation>
        <location evidence="1">Cell membrane</location>
        <topology evidence="1">Multi-pass membrane protein</topology>
    </subcellularLocation>
</comment>
<reference evidence="17 18" key="1">
    <citation type="submission" date="2015-03" db="EMBL/GenBank/DDBJ databases">
        <title>Comparative analysis of the OM43 clade including a novel species from Red Sea uncovers genomic and metabolic diversity among marine methylotrophs.</title>
        <authorList>
            <person name="Jimenez-Infante F."/>
            <person name="Ngugi D.K."/>
            <person name="Vinu M."/>
            <person name="Alam I."/>
            <person name="Kamau A."/>
            <person name="Blom J."/>
            <person name="Bajic V.B."/>
            <person name="Stingl U."/>
        </authorList>
    </citation>
    <scope>NUCLEOTIDE SEQUENCE [LARGE SCALE GENOMIC DNA]</scope>
    <source>
        <strain evidence="17 18">MBRSH7</strain>
    </source>
</reference>
<dbReference type="PANTHER" id="PTHR43185:SF1">
    <property type="entry name" value="FE(2+) TRANSPORTER FEOB"/>
    <property type="match status" value="1"/>
</dbReference>
<keyword evidence="10 13" id="KW-0342">GTP-binding</keyword>
<evidence type="ECO:0000256" key="15">
    <source>
        <dbReference type="RuleBase" id="RU362098"/>
    </source>
</evidence>
<evidence type="ECO:0000256" key="2">
    <source>
        <dbReference type="ARBA" id="ARBA00022448"/>
    </source>
</evidence>
<keyword evidence="9" id="KW-0406">Ion transport</keyword>
<feature type="binding site" evidence="14">
    <location>
        <position position="22"/>
    </location>
    <ligand>
        <name>Mg(2+)</name>
        <dbReference type="ChEBI" id="CHEBI:18420"/>
        <label>1</label>
    </ligand>
</feature>
<dbReference type="Gene3D" id="3.40.50.300">
    <property type="entry name" value="P-loop containing nucleotide triphosphate hydrolases"/>
    <property type="match status" value="1"/>
</dbReference>
<dbReference type="NCBIfam" id="TIGR00437">
    <property type="entry name" value="feoB"/>
    <property type="match status" value="1"/>
</dbReference>
<dbReference type="InterPro" id="IPR011640">
    <property type="entry name" value="Fe2_transport_prot_B_C"/>
</dbReference>
<comment type="function">
    <text evidence="15">Probable transporter of a GTP-driven Fe(2+) uptake system.</text>
</comment>
<evidence type="ECO:0000259" key="16">
    <source>
        <dbReference type="PROSITE" id="PS51711"/>
    </source>
</evidence>
<feature type="binding site" evidence="13">
    <location>
        <begin position="8"/>
        <end position="15"/>
    </location>
    <ligand>
        <name>GTP</name>
        <dbReference type="ChEBI" id="CHEBI:37565"/>
        <label>1</label>
    </ligand>
</feature>
<feature type="transmembrane region" description="Helical" evidence="15">
    <location>
        <begin position="547"/>
        <end position="567"/>
    </location>
</feature>
<feature type="transmembrane region" description="Helical" evidence="15">
    <location>
        <begin position="518"/>
        <end position="538"/>
    </location>
</feature>
<dbReference type="PANTHER" id="PTHR43185">
    <property type="entry name" value="FERROUS IRON TRANSPORT PROTEIN B"/>
    <property type="match status" value="1"/>
</dbReference>
<feature type="domain" description="FeoB-type G" evidence="16">
    <location>
        <begin position="1"/>
        <end position="165"/>
    </location>
</feature>
<evidence type="ECO:0000256" key="8">
    <source>
        <dbReference type="ARBA" id="ARBA00023004"/>
    </source>
</evidence>
<accession>A0A0H4IY30</accession>
<feature type="binding site" evidence="13">
    <location>
        <begin position="54"/>
        <end position="57"/>
    </location>
    <ligand>
        <name>GTP</name>
        <dbReference type="ChEBI" id="CHEBI:37565"/>
        <label>1</label>
    </ligand>
</feature>
<dbReference type="GO" id="GO:0005525">
    <property type="term" value="F:GTP binding"/>
    <property type="evidence" value="ECO:0007669"/>
    <property type="project" value="UniProtKB-KW"/>
</dbReference>
<keyword evidence="6 13" id="KW-0547">Nucleotide-binding</keyword>
<evidence type="ECO:0000256" key="5">
    <source>
        <dbReference type="ARBA" id="ARBA00022692"/>
    </source>
</evidence>
<dbReference type="Pfam" id="PF02421">
    <property type="entry name" value="FeoB_N"/>
    <property type="match status" value="1"/>
</dbReference>
<feature type="transmembrane region" description="Helical" evidence="15">
    <location>
        <begin position="370"/>
        <end position="390"/>
    </location>
</feature>
<evidence type="ECO:0000256" key="10">
    <source>
        <dbReference type="ARBA" id="ARBA00023134"/>
    </source>
</evidence>
<dbReference type="Pfam" id="PF07670">
    <property type="entry name" value="Gate"/>
    <property type="match status" value="2"/>
</dbReference>
<feature type="transmembrane region" description="Helical" evidence="15">
    <location>
        <begin position="337"/>
        <end position="363"/>
    </location>
</feature>
<proteinExistence type="inferred from homology"/>
<evidence type="ECO:0000256" key="13">
    <source>
        <dbReference type="PIRSR" id="PIRSR603373-1"/>
    </source>
</evidence>
<evidence type="ECO:0000313" key="18">
    <source>
        <dbReference type="Proteomes" id="UP000066549"/>
    </source>
</evidence>
<dbReference type="Proteomes" id="UP000066549">
    <property type="component" value="Chromosome"/>
</dbReference>
<feature type="binding site" evidence="14">
    <location>
        <position position="23"/>
    </location>
    <ligand>
        <name>Mg(2+)</name>
        <dbReference type="ChEBI" id="CHEBI:18420"/>
        <label>2</label>
    </ligand>
</feature>
<evidence type="ECO:0000256" key="12">
    <source>
        <dbReference type="NCBIfam" id="TIGR00437"/>
    </source>
</evidence>
<dbReference type="InterPro" id="IPR003373">
    <property type="entry name" value="Fe2_transport_prot-B"/>
</dbReference>
<keyword evidence="5 15" id="KW-0812">Transmembrane</keyword>
<feature type="transmembrane region" description="Helical" evidence="15">
    <location>
        <begin position="200"/>
        <end position="221"/>
    </location>
</feature>
<feature type="transmembrane region" description="Helical" evidence="15">
    <location>
        <begin position="259"/>
        <end position="283"/>
    </location>
</feature>
<evidence type="ECO:0000256" key="14">
    <source>
        <dbReference type="PIRSR" id="PIRSR603373-2"/>
    </source>
</evidence>
<evidence type="ECO:0000256" key="7">
    <source>
        <dbReference type="ARBA" id="ARBA00022989"/>
    </source>
</evidence>
<protein>
    <recommendedName>
        <fullName evidence="12 15">Ferrous iron transport protein B</fullName>
    </recommendedName>
</protein>
<keyword evidence="11 15" id="KW-0472">Membrane</keyword>
<feature type="binding site" evidence="14">
    <location>
        <position position="20"/>
    </location>
    <ligand>
        <name>Mg(2+)</name>
        <dbReference type="ChEBI" id="CHEBI:18420"/>
        <label>2</label>
    </ligand>
</feature>
<evidence type="ECO:0000256" key="1">
    <source>
        <dbReference type="ARBA" id="ARBA00004651"/>
    </source>
</evidence>
<dbReference type="InterPro" id="IPR030389">
    <property type="entry name" value="G_FEOB_dom"/>
</dbReference>
<keyword evidence="14" id="KW-0479">Metal-binding</keyword>
<dbReference type="PRINTS" id="PR00326">
    <property type="entry name" value="GTP1OBG"/>
</dbReference>
<keyword evidence="3" id="KW-1003">Cell membrane</keyword>
<dbReference type="EMBL" id="CP011002">
    <property type="protein sequence ID" value="AKO65449.1"/>
    <property type="molecule type" value="Genomic_DNA"/>
</dbReference>
<dbReference type="InterPro" id="IPR027417">
    <property type="entry name" value="P-loop_NTPase"/>
</dbReference>
<feature type="transmembrane region" description="Helical" evidence="15">
    <location>
        <begin position="433"/>
        <end position="455"/>
    </location>
</feature>
<dbReference type="InterPro" id="IPR050860">
    <property type="entry name" value="FeoB_GTPase"/>
</dbReference>